<dbReference type="InterPro" id="IPR000757">
    <property type="entry name" value="Beta-glucanase-like"/>
</dbReference>
<evidence type="ECO:0000256" key="6">
    <source>
        <dbReference type="ARBA" id="ARBA00023136"/>
    </source>
</evidence>
<dbReference type="Pfam" id="PF03935">
    <property type="entry name" value="SKN1_KRE6_Sbg1"/>
    <property type="match status" value="1"/>
</dbReference>
<dbReference type="PROSITE" id="PS51762">
    <property type="entry name" value="GH16_2"/>
    <property type="match status" value="1"/>
</dbReference>
<dbReference type="InterPro" id="IPR013320">
    <property type="entry name" value="ConA-like_dom_sf"/>
</dbReference>
<evidence type="ECO:0000256" key="5">
    <source>
        <dbReference type="ARBA" id="ARBA00022989"/>
    </source>
</evidence>
<name>A0A7S1B603_9STRA</name>
<dbReference type="PANTHER" id="PTHR31361">
    <property type="entry name" value="BETA-GLUCAN SYNTHESIS-ASSOCIATED PROTEIN KRE6-RELATED"/>
    <property type="match status" value="1"/>
</dbReference>
<protein>
    <recommendedName>
        <fullName evidence="10">GH16 domain-containing protein</fullName>
    </recommendedName>
</protein>
<keyword evidence="4" id="KW-0735">Signal-anchor</keyword>
<dbReference type="SUPFAM" id="SSF49899">
    <property type="entry name" value="Concanavalin A-like lectins/glucanases"/>
    <property type="match status" value="1"/>
</dbReference>
<evidence type="ECO:0000256" key="1">
    <source>
        <dbReference type="ARBA" id="ARBA00004606"/>
    </source>
</evidence>
<dbReference type="InterPro" id="IPR005629">
    <property type="entry name" value="Skn1/Kre6/Sbg1"/>
</dbReference>
<dbReference type="GO" id="GO:0015926">
    <property type="term" value="F:glucosidase activity"/>
    <property type="evidence" value="ECO:0007669"/>
    <property type="project" value="TreeGrafter"/>
</dbReference>
<evidence type="ECO:0000259" key="10">
    <source>
        <dbReference type="PROSITE" id="PS51762"/>
    </source>
</evidence>
<dbReference type="GO" id="GO:0005886">
    <property type="term" value="C:plasma membrane"/>
    <property type="evidence" value="ECO:0007669"/>
    <property type="project" value="TreeGrafter"/>
</dbReference>
<dbReference type="PANTHER" id="PTHR31361:SF1">
    <property type="entry name" value="BETA-GLUCAN SYNTHESIS-ASSOCIATED PROTEIN KRE6-RELATED"/>
    <property type="match status" value="1"/>
</dbReference>
<keyword evidence="7" id="KW-1015">Disulfide bond</keyword>
<evidence type="ECO:0000256" key="4">
    <source>
        <dbReference type="ARBA" id="ARBA00022968"/>
    </source>
</evidence>
<evidence type="ECO:0000256" key="2">
    <source>
        <dbReference type="ARBA" id="ARBA00010962"/>
    </source>
</evidence>
<dbReference type="GO" id="GO:0005789">
    <property type="term" value="C:endoplasmic reticulum membrane"/>
    <property type="evidence" value="ECO:0007669"/>
    <property type="project" value="TreeGrafter"/>
</dbReference>
<keyword evidence="3" id="KW-0812">Transmembrane</keyword>
<evidence type="ECO:0000256" key="8">
    <source>
        <dbReference type="ARBA" id="ARBA00023180"/>
    </source>
</evidence>
<dbReference type="PROSITE" id="PS01186">
    <property type="entry name" value="EGF_2"/>
    <property type="match status" value="1"/>
</dbReference>
<accession>A0A7S1B603</accession>
<evidence type="ECO:0000256" key="9">
    <source>
        <dbReference type="ARBA" id="ARBA00023316"/>
    </source>
</evidence>
<keyword evidence="9" id="KW-0961">Cell wall biogenesis/degradation</keyword>
<keyword evidence="6" id="KW-0472">Membrane</keyword>
<gene>
    <name evidence="11" type="ORF">CHYS00102_LOCUS3364</name>
</gene>
<evidence type="ECO:0000256" key="3">
    <source>
        <dbReference type="ARBA" id="ARBA00022692"/>
    </source>
</evidence>
<dbReference type="InterPro" id="IPR000742">
    <property type="entry name" value="EGF"/>
</dbReference>
<keyword evidence="8" id="KW-0325">Glycoprotein</keyword>
<evidence type="ECO:0000313" key="11">
    <source>
        <dbReference type="EMBL" id="CAD8876186.1"/>
    </source>
</evidence>
<evidence type="ECO:0000256" key="7">
    <source>
        <dbReference type="ARBA" id="ARBA00023157"/>
    </source>
</evidence>
<dbReference type="GO" id="GO:0006078">
    <property type="term" value="P:(1-&gt;6)-beta-D-glucan biosynthetic process"/>
    <property type="evidence" value="ECO:0007669"/>
    <property type="project" value="TreeGrafter"/>
</dbReference>
<dbReference type="PROSITE" id="PS00022">
    <property type="entry name" value="EGF_1"/>
    <property type="match status" value="1"/>
</dbReference>
<dbReference type="GO" id="GO:0071555">
    <property type="term" value="P:cell wall organization"/>
    <property type="evidence" value="ECO:0007669"/>
    <property type="project" value="UniProtKB-KW"/>
</dbReference>
<comment type="similarity">
    <text evidence="2">Belongs to the SKN1/KRE6 family.</text>
</comment>
<reference evidence="11" key="1">
    <citation type="submission" date="2021-01" db="EMBL/GenBank/DDBJ databases">
        <authorList>
            <person name="Corre E."/>
            <person name="Pelletier E."/>
            <person name="Niang G."/>
            <person name="Scheremetjew M."/>
            <person name="Finn R."/>
            <person name="Kale V."/>
            <person name="Holt S."/>
            <person name="Cochrane G."/>
            <person name="Meng A."/>
            <person name="Brown T."/>
            <person name="Cohen L."/>
        </authorList>
    </citation>
    <scope>NUCLEOTIDE SEQUENCE</scope>
    <source>
        <strain evidence="11">308</strain>
    </source>
</reference>
<proteinExistence type="inferred from homology"/>
<organism evidence="11">
    <name type="scientific">Corethron hystrix</name>
    <dbReference type="NCBI Taxonomy" id="216773"/>
    <lineage>
        <taxon>Eukaryota</taxon>
        <taxon>Sar</taxon>
        <taxon>Stramenopiles</taxon>
        <taxon>Ochrophyta</taxon>
        <taxon>Bacillariophyta</taxon>
        <taxon>Coscinodiscophyceae</taxon>
        <taxon>Corethrophycidae</taxon>
        <taxon>Corethrales</taxon>
        <taxon>Corethraceae</taxon>
        <taxon>Corethron</taxon>
    </lineage>
</organism>
<sequence>MLPYHITAAKMSRYGSFSSTEPSSRLSRRIRNSGASAFSLSSLTAVIFLHVVTLLLSARAGWIDPDTASKFRTTAPLTKGDDRTYELVFSDEFETDGRQFGDGFDPRWTALEKNDYTNSALQYYKAQNVNTSGGLLHIYTEKKVNFYRAFNETTKKYYSDKKDYQSGMVQGWNKFCITGGIVEISAKLPGHVFSAGLWPAMWLLGNLARATYVGSSNFVWPFSYDTCDESNRISQEISACNKINHYDLHPLQGRGAPEIDIIEVMAGTVEKLPHTMITKPYASTSLQVAPGKKYNRPRLGTRPVNGTWYNGLQYGKNLTTDLNPFFYGVNLVHEPAKYTYQSDAISANTQLSQTHFERQHVYRVEWEPSDVNGRGGYVRWFIDGHFVYGIEDYTLNLTNTMIPNEPMYVILNTAMSSTWGFPLPCPRGCKCDCFECGNSKCECGFPPGFCKNFPNSFDIDYVRIYQAVNDTKHKLGCSTSTHPSDVFIEAHKKRYIDPFSGDKEPLKVVETGGMACTDNKDCGGELNRGICDTENSCQCFTGYTGPSCLANVGYNDIPNKRKILPVEFLEENAVTIFIPTPLKCVFGFFILIIIITTCAKVAQRRNEKYLYESIGDV</sequence>
<dbReference type="AlphaFoldDB" id="A0A7S1B603"/>
<dbReference type="Gene3D" id="2.60.120.200">
    <property type="match status" value="1"/>
</dbReference>
<feature type="domain" description="GH16" evidence="10">
    <location>
        <begin position="78"/>
        <end position="470"/>
    </location>
</feature>
<comment type="subcellular location">
    <subcellularLocation>
        <location evidence="1">Membrane</location>
        <topology evidence="1">Single-pass type II membrane protein</topology>
    </subcellularLocation>
</comment>
<dbReference type="EMBL" id="HBFR01004886">
    <property type="protein sequence ID" value="CAD8876186.1"/>
    <property type="molecule type" value="Transcribed_RNA"/>
</dbReference>
<keyword evidence="5" id="KW-1133">Transmembrane helix</keyword>